<evidence type="ECO:0000313" key="2">
    <source>
        <dbReference type="Proteomes" id="UP001218218"/>
    </source>
</evidence>
<dbReference type="EMBL" id="JARIHO010000052">
    <property type="protein sequence ID" value="KAJ7321039.1"/>
    <property type="molecule type" value="Genomic_DNA"/>
</dbReference>
<proteinExistence type="predicted"/>
<reference evidence="1" key="1">
    <citation type="submission" date="2023-03" db="EMBL/GenBank/DDBJ databases">
        <title>Massive genome expansion in bonnet fungi (Mycena s.s.) driven by repeated elements and novel gene families across ecological guilds.</title>
        <authorList>
            <consortium name="Lawrence Berkeley National Laboratory"/>
            <person name="Harder C.B."/>
            <person name="Miyauchi S."/>
            <person name="Viragh M."/>
            <person name="Kuo A."/>
            <person name="Thoen E."/>
            <person name="Andreopoulos B."/>
            <person name="Lu D."/>
            <person name="Skrede I."/>
            <person name="Drula E."/>
            <person name="Henrissat B."/>
            <person name="Morin E."/>
            <person name="Kohler A."/>
            <person name="Barry K."/>
            <person name="LaButti K."/>
            <person name="Morin E."/>
            <person name="Salamov A."/>
            <person name="Lipzen A."/>
            <person name="Mereny Z."/>
            <person name="Hegedus B."/>
            <person name="Baldrian P."/>
            <person name="Stursova M."/>
            <person name="Weitz H."/>
            <person name="Taylor A."/>
            <person name="Grigoriev I.V."/>
            <person name="Nagy L.G."/>
            <person name="Martin F."/>
            <person name="Kauserud H."/>
        </authorList>
    </citation>
    <scope>NUCLEOTIDE SEQUENCE</scope>
    <source>
        <strain evidence="1">CBHHK002</strain>
    </source>
</reference>
<name>A0AAD6ZFC6_9AGAR</name>
<sequence length="186" mass="21177">MHYLQGTGYFVLWRQNKGKFEAQHPGDPKLVWAQMRMFGSVSYLANFAMLLVHLIANQAPNELNLPPQRLKTARLEKRSKVGADIRTENIEVGLAHARANREVHDRTKVSGLLSVEDDNRINTEVTGLASGKKKMDDALILNYKTKSDQLSWNIKAVFKKQAEMAEEPWDSEHFEDEILSAFVVQV</sequence>
<protein>
    <submittedName>
        <fullName evidence="1">Uncharacterized protein</fullName>
    </submittedName>
</protein>
<gene>
    <name evidence="1" type="ORF">DFH08DRAFT_818859</name>
</gene>
<accession>A0AAD6ZFC6</accession>
<keyword evidence="2" id="KW-1185">Reference proteome</keyword>
<comment type="caution">
    <text evidence="1">The sequence shown here is derived from an EMBL/GenBank/DDBJ whole genome shotgun (WGS) entry which is preliminary data.</text>
</comment>
<organism evidence="1 2">
    <name type="scientific">Mycena albidolilacea</name>
    <dbReference type="NCBI Taxonomy" id="1033008"/>
    <lineage>
        <taxon>Eukaryota</taxon>
        <taxon>Fungi</taxon>
        <taxon>Dikarya</taxon>
        <taxon>Basidiomycota</taxon>
        <taxon>Agaricomycotina</taxon>
        <taxon>Agaricomycetes</taxon>
        <taxon>Agaricomycetidae</taxon>
        <taxon>Agaricales</taxon>
        <taxon>Marasmiineae</taxon>
        <taxon>Mycenaceae</taxon>
        <taxon>Mycena</taxon>
    </lineage>
</organism>
<dbReference type="Proteomes" id="UP001218218">
    <property type="component" value="Unassembled WGS sequence"/>
</dbReference>
<evidence type="ECO:0000313" key="1">
    <source>
        <dbReference type="EMBL" id="KAJ7321039.1"/>
    </source>
</evidence>
<dbReference type="AlphaFoldDB" id="A0AAD6ZFC6"/>